<feature type="compositionally biased region" description="Low complexity" evidence="1">
    <location>
        <begin position="134"/>
        <end position="145"/>
    </location>
</feature>
<accession>A0A9P9EJA5</accession>
<feature type="compositionally biased region" description="Low complexity" evidence="1">
    <location>
        <begin position="246"/>
        <end position="268"/>
    </location>
</feature>
<keyword evidence="3" id="KW-1185">Reference proteome</keyword>
<reference evidence="2" key="1">
    <citation type="journal article" date="2021" name="Nat. Commun.">
        <title>Genetic determinants of endophytism in the Arabidopsis root mycobiome.</title>
        <authorList>
            <person name="Mesny F."/>
            <person name="Miyauchi S."/>
            <person name="Thiergart T."/>
            <person name="Pickel B."/>
            <person name="Atanasova L."/>
            <person name="Karlsson M."/>
            <person name="Huettel B."/>
            <person name="Barry K.W."/>
            <person name="Haridas S."/>
            <person name="Chen C."/>
            <person name="Bauer D."/>
            <person name="Andreopoulos W."/>
            <person name="Pangilinan J."/>
            <person name="LaButti K."/>
            <person name="Riley R."/>
            <person name="Lipzen A."/>
            <person name="Clum A."/>
            <person name="Drula E."/>
            <person name="Henrissat B."/>
            <person name="Kohler A."/>
            <person name="Grigoriev I.V."/>
            <person name="Martin F.M."/>
            <person name="Hacquard S."/>
        </authorList>
    </citation>
    <scope>NUCLEOTIDE SEQUENCE</scope>
    <source>
        <strain evidence="2">MPI-CAGE-CH-0243</strain>
    </source>
</reference>
<feature type="region of interest" description="Disordered" evidence="1">
    <location>
        <begin position="25"/>
        <end position="149"/>
    </location>
</feature>
<protein>
    <submittedName>
        <fullName evidence="2">Uncharacterized protein</fullName>
    </submittedName>
</protein>
<feature type="compositionally biased region" description="Polar residues" evidence="1">
    <location>
        <begin position="30"/>
        <end position="54"/>
    </location>
</feature>
<feature type="compositionally biased region" description="Gly residues" evidence="1">
    <location>
        <begin position="669"/>
        <end position="708"/>
    </location>
</feature>
<comment type="caution">
    <text evidence="2">The sequence shown here is derived from an EMBL/GenBank/DDBJ whole genome shotgun (WGS) entry which is preliminary data.</text>
</comment>
<feature type="compositionally biased region" description="Polar residues" evidence="1">
    <location>
        <begin position="79"/>
        <end position="133"/>
    </location>
</feature>
<evidence type="ECO:0000313" key="3">
    <source>
        <dbReference type="Proteomes" id="UP000700596"/>
    </source>
</evidence>
<feature type="region of interest" description="Disordered" evidence="1">
    <location>
        <begin position="376"/>
        <end position="403"/>
    </location>
</feature>
<feature type="region of interest" description="Disordered" evidence="1">
    <location>
        <begin position="669"/>
        <end position="709"/>
    </location>
</feature>
<gene>
    <name evidence="2" type="ORF">B0J11DRAFT_23154</name>
</gene>
<feature type="compositionally biased region" description="Low complexity" evidence="1">
    <location>
        <begin position="57"/>
        <end position="69"/>
    </location>
</feature>
<proteinExistence type="predicted"/>
<organism evidence="2 3">
    <name type="scientific">Dendryphion nanum</name>
    <dbReference type="NCBI Taxonomy" id="256645"/>
    <lineage>
        <taxon>Eukaryota</taxon>
        <taxon>Fungi</taxon>
        <taxon>Dikarya</taxon>
        <taxon>Ascomycota</taxon>
        <taxon>Pezizomycotina</taxon>
        <taxon>Dothideomycetes</taxon>
        <taxon>Pleosporomycetidae</taxon>
        <taxon>Pleosporales</taxon>
        <taxon>Torulaceae</taxon>
        <taxon>Dendryphion</taxon>
    </lineage>
</organism>
<dbReference type="AlphaFoldDB" id="A0A9P9EJA5"/>
<feature type="compositionally biased region" description="Polar residues" evidence="1">
    <location>
        <begin position="376"/>
        <end position="385"/>
    </location>
</feature>
<sequence>MGKTCPFRWSFHRVYFPPSQASFTGPADNSIMSEPQHGPQTARSAVGPSQQQMIPPSADSLSQSMSSMSITTPLPGMSQAPSNTGGYQSAPAASQSYPFSYPNQQAAYSPTPSGLVQQPPQATNPQSSFANPTQQAVLAQQSQQSWGGLNHVPSVQGALGPAGLHAPQYQASIQSGVQPYPQNGTQGYQNNLQFQQPPRPVAMNNTSSAGDQLSQGMKAAGEWTNSMFKDLKQSFKTATGPPPQQPTNQHHTQAQGQFAQQPAFNAQHTQQMPNPSYPPQQHAAPVQQSFATGQPSYHHVQSPVQPNMQQHIQQFNQQPISQNIPQSMQQNHQQQQVTHLEFQQPLQQILVPGQQAVASQNMAQGQQLQVQYSLTPGQQTQGHQNFASGQQPQVQQSQQAAPSPYFAQPFQQTPITTPANVSPDTKVGYQIPTTLPPTPQATPISQVPPVVGINSMNPYTNLPPSAPQTPNDALPTVSSQYAANGQNRQYNNQTQVPHQGYAQPNPMLPQPNGQTTTVPQQYMQPSQMNGQFNGQVQSAPQQYATPGQPNSRVSGMPQQNGNPMNVQYNSQAQTFHHQPYNPHGPSQGTVPGAVPAGVAAAGAAGYAQKMTAGLGKATKATGKFFTSSKGKKLALGAGGLLVAGFIGAEIGDAFSGDCGDFGGGDMGGGEAGGGDMSGGGGEYGGGETGGGGEEYGGGEAGGGGGGGEMTVEQYNQEMALMDQQYQSEMALMDQQMAMQNQMNQASLNGAIGISVAAGNSYTYI</sequence>
<name>A0A9P9EJA5_9PLEO</name>
<dbReference type="EMBL" id="JAGMWT010000001">
    <property type="protein sequence ID" value="KAH7138703.1"/>
    <property type="molecule type" value="Genomic_DNA"/>
</dbReference>
<evidence type="ECO:0000256" key="1">
    <source>
        <dbReference type="SAM" id="MobiDB-lite"/>
    </source>
</evidence>
<dbReference type="Proteomes" id="UP000700596">
    <property type="component" value="Unassembled WGS sequence"/>
</dbReference>
<feature type="compositionally biased region" description="Low complexity" evidence="1">
    <location>
        <begin position="386"/>
        <end position="403"/>
    </location>
</feature>
<evidence type="ECO:0000313" key="2">
    <source>
        <dbReference type="EMBL" id="KAH7138703.1"/>
    </source>
</evidence>
<feature type="region of interest" description="Disordered" evidence="1">
    <location>
        <begin position="234"/>
        <end position="286"/>
    </location>
</feature>